<dbReference type="HOGENOM" id="CLU_842104_0_0_1"/>
<proteinExistence type="predicted"/>
<evidence type="ECO:0000313" key="4">
    <source>
        <dbReference type="Proteomes" id="UP000027222"/>
    </source>
</evidence>
<keyword evidence="1" id="KW-0175">Coiled coil</keyword>
<dbReference type="AlphaFoldDB" id="A0A067SGD8"/>
<feature type="region of interest" description="Disordered" evidence="2">
    <location>
        <begin position="241"/>
        <end position="267"/>
    </location>
</feature>
<feature type="region of interest" description="Disordered" evidence="2">
    <location>
        <begin position="1"/>
        <end position="97"/>
    </location>
</feature>
<keyword evidence="4" id="KW-1185">Reference proteome</keyword>
<feature type="compositionally biased region" description="Basic and acidic residues" evidence="2">
    <location>
        <begin position="78"/>
        <end position="88"/>
    </location>
</feature>
<evidence type="ECO:0000256" key="2">
    <source>
        <dbReference type="SAM" id="MobiDB-lite"/>
    </source>
</evidence>
<organism evidence="3 4">
    <name type="scientific">Galerina marginata (strain CBS 339.88)</name>
    <dbReference type="NCBI Taxonomy" id="685588"/>
    <lineage>
        <taxon>Eukaryota</taxon>
        <taxon>Fungi</taxon>
        <taxon>Dikarya</taxon>
        <taxon>Basidiomycota</taxon>
        <taxon>Agaricomycotina</taxon>
        <taxon>Agaricomycetes</taxon>
        <taxon>Agaricomycetidae</taxon>
        <taxon>Agaricales</taxon>
        <taxon>Agaricineae</taxon>
        <taxon>Strophariaceae</taxon>
        <taxon>Galerina</taxon>
    </lineage>
</organism>
<feature type="compositionally biased region" description="Low complexity" evidence="2">
    <location>
        <begin position="37"/>
        <end position="59"/>
    </location>
</feature>
<feature type="coiled-coil region" evidence="1">
    <location>
        <begin position="277"/>
        <end position="311"/>
    </location>
</feature>
<dbReference type="EMBL" id="KL142399">
    <property type="protein sequence ID" value="KDR69990.1"/>
    <property type="molecule type" value="Genomic_DNA"/>
</dbReference>
<gene>
    <name evidence="3" type="ORF">GALMADRAFT_900101</name>
</gene>
<feature type="region of interest" description="Disordered" evidence="2">
    <location>
        <begin position="158"/>
        <end position="188"/>
    </location>
</feature>
<protein>
    <submittedName>
        <fullName evidence="3">Uncharacterized protein</fullName>
    </submittedName>
</protein>
<feature type="compositionally biased region" description="Acidic residues" evidence="2">
    <location>
        <begin position="241"/>
        <end position="255"/>
    </location>
</feature>
<name>A0A067SGD8_GALM3</name>
<dbReference type="STRING" id="685588.A0A067SGD8"/>
<dbReference type="OrthoDB" id="550575at2759"/>
<feature type="compositionally biased region" description="Acidic residues" evidence="2">
    <location>
        <begin position="18"/>
        <end position="36"/>
    </location>
</feature>
<reference evidence="4" key="1">
    <citation type="journal article" date="2014" name="Proc. Natl. Acad. Sci. U.S.A.">
        <title>Extensive sampling of basidiomycete genomes demonstrates inadequacy of the white-rot/brown-rot paradigm for wood decay fungi.</title>
        <authorList>
            <person name="Riley R."/>
            <person name="Salamov A.A."/>
            <person name="Brown D.W."/>
            <person name="Nagy L.G."/>
            <person name="Floudas D."/>
            <person name="Held B.W."/>
            <person name="Levasseur A."/>
            <person name="Lombard V."/>
            <person name="Morin E."/>
            <person name="Otillar R."/>
            <person name="Lindquist E.A."/>
            <person name="Sun H."/>
            <person name="LaButti K.M."/>
            <person name="Schmutz J."/>
            <person name="Jabbour D."/>
            <person name="Luo H."/>
            <person name="Baker S.E."/>
            <person name="Pisabarro A.G."/>
            <person name="Walton J.D."/>
            <person name="Blanchette R.A."/>
            <person name="Henrissat B."/>
            <person name="Martin F."/>
            <person name="Cullen D."/>
            <person name="Hibbett D.S."/>
            <person name="Grigoriev I.V."/>
        </authorList>
    </citation>
    <scope>NUCLEOTIDE SEQUENCE [LARGE SCALE GENOMIC DNA]</scope>
    <source>
        <strain evidence="4">CBS 339.88</strain>
    </source>
</reference>
<evidence type="ECO:0000256" key="1">
    <source>
        <dbReference type="SAM" id="Coils"/>
    </source>
</evidence>
<dbReference type="Proteomes" id="UP000027222">
    <property type="component" value="Unassembled WGS sequence"/>
</dbReference>
<accession>A0A067SGD8</accession>
<evidence type="ECO:0000313" key="3">
    <source>
        <dbReference type="EMBL" id="KDR69990.1"/>
    </source>
</evidence>
<sequence length="330" mass="36961">MEIFDEAQGASEPGAMWDEAEGSEDMDTDEDGDADTDTSPPTAAAAAASASAPTATTSTGVPQTIRQPAKIKRKGKERKKEKEKEKESQSQSQQRKAAELFAHTWDIQLGAPSVSSGVYLVFEGERVGVVTTNAVYVVTPSIPAEPPLLPRGSTRSLRKAKLKRLDHPDAATTSASHDDSDANHKFKQNRPSLQITRLPYFSNPSWLNEVSCLIMSDTGLYLNWNPTWPEPRGIIAVEDEDEDEGEEVELEEDEGREMREERRGRRLGTEVQAGEVNAEAEEYVSEKERVLQEWDREYEDGLEAYERLEGDRYHRASFISYFFSISKRID</sequence>